<gene>
    <name evidence="14" type="ORF">NH26_20160</name>
</gene>
<comment type="similarity">
    <text evidence="10 11">Belongs to the TonB-dependent receptor family.</text>
</comment>
<evidence type="ECO:0000256" key="2">
    <source>
        <dbReference type="ARBA" id="ARBA00022448"/>
    </source>
</evidence>
<keyword evidence="6 11" id="KW-0798">TonB box</keyword>
<dbReference type="PROSITE" id="PS01156">
    <property type="entry name" value="TONB_DEPENDENT_REC_2"/>
    <property type="match status" value="1"/>
</dbReference>
<keyword evidence="2 10" id="KW-0813">Transport</keyword>
<dbReference type="PANTHER" id="PTHR30069">
    <property type="entry name" value="TONB-DEPENDENT OUTER MEMBRANE RECEPTOR"/>
    <property type="match status" value="1"/>
</dbReference>
<dbReference type="Gene3D" id="2.40.170.20">
    <property type="entry name" value="TonB-dependent receptor, beta-barrel domain"/>
    <property type="match status" value="1"/>
</dbReference>
<evidence type="ECO:0000256" key="1">
    <source>
        <dbReference type="ARBA" id="ARBA00004571"/>
    </source>
</evidence>
<dbReference type="InterPro" id="IPR010917">
    <property type="entry name" value="TonB_rcpt_CS"/>
</dbReference>
<protein>
    <recommendedName>
        <fullName evidence="16">TonB-dependent receptor</fullName>
    </recommendedName>
</protein>
<evidence type="ECO:0000256" key="5">
    <source>
        <dbReference type="ARBA" id="ARBA00022729"/>
    </source>
</evidence>
<keyword evidence="5" id="KW-0732">Signal</keyword>
<keyword evidence="4 10" id="KW-0812">Transmembrane</keyword>
<dbReference type="SUPFAM" id="SSF56935">
    <property type="entry name" value="Porins"/>
    <property type="match status" value="1"/>
</dbReference>
<dbReference type="InterPro" id="IPR037066">
    <property type="entry name" value="Plug_dom_sf"/>
</dbReference>
<organism evidence="14 15">
    <name type="scientific">Flammeovirga pacifica</name>
    <dbReference type="NCBI Taxonomy" id="915059"/>
    <lineage>
        <taxon>Bacteria</taxon>
        <taxon>Pseudomonadati</taxon>
        <taxon>Bacteroidota</taxon>
        <taxon>Cytophagia</taxon>
        <taxon>Cytophagales</taxon>
        <taxon>Flammeovirgaceae</taxon>
        <taxon>Flammeovirga</taxon>
    </lineage>
</organism>
<keyword evidence="8" id="KW-0675">Receptor</keyword>
<sequence length="827" mass="92816">MKDLPLLSILFLLLLLCPLVLSAQKITFLNSQGEGIFGVYVSSNQGHNYLSNALGVVNLQDESPYYTLSHINYETKKIARKDLPSKIILEEKVNALEEVVIGANKWEENKKEVPQQIVEFEKKDIELQQPMTTADIISSSGEVFVQKSQMGGGSPMIRGFAANQVLLVIDGVRMNNAIYRNGNLQNIITIDPHTIKDAEVLFGPASVMYGSDALGGVMDFHTIAPQYAEDSNALIFGEAKLGINSAASEKTAHVQLNVAKNKWAYWGSFSVSSFDDLKSGQFAPNTSYEFGWKPFKIDRVNNTDIILENPDVHIQSPSGYHQVNTLQKIAYRPKKHLELMYTFSFSNSSNIPMYDRLTELNSIQDQNGNEVNVTMQDILSIQNNELLTSSGSTTPKFAEWYYGPQYWMMNNVRMKWNKVGKFADGLSIITGHQKIKENRYQRKFGNINKQEDKVNLDLLHLNIDANKKMKNDWSVFYGGEGTMNFVASKAQSTNIENGTTEADVPRYAGGGSEMHTLAAYITTKKQWSEHLTMTAGVRYSHTFLHANYTDSVSKSLNLPYSSLSQNVGSITGSMGLAYHTDKWQLRTQFAKGFKAPNIDDVAKVYNPSKDDLVLPNPDLKPTDVYSVDLSIERYFNRITLSAVGFYSRLKNAMVRQEGTFNGQDSIIINQEKYAVLSLQNTGKAEIAGVSGKLNWDINQQLFVRSTITYTYGRDLINSTSMRHVPPLFGKAEIGYQKNKLMLNLSSAFSGSIELADLAPSEQNKSYLYAKEGSLSWWTLDFNSSYRINNYLQVFGGIDNILNLNYRTYSSGINAAGRNYKLQLKAYF</sequence>
<dbReference type="EMBL" id="JRYR02000002">
    <property type="protein sequence ID" value="OHX63927.1"/>
    <property type="molecule type" value="Genomic_DNA"/>
</dbReference>
<dbReference type="GO" id="GO:0044718">
    <property type="term" value="P:siderophore transmembrane transport"/>
    <property type="evidence" value="ECO:0007669"/>
    <property type="project" value="TreeGrafter"/>
</dbReference>
<evidence type="ECO:0008006" key="16">
    <source>
        <dbReference type="Google" id="ProtNLM"/>
    </source>
</evidence>
<dbReference type="InterPro" id="IPR000531">
    <property type="entry name" value="Beta-barrel_TonB"/>
</dbReference>
<comment type="caution">
    <text evidence="14">The sequence shown here is derived from an EMBL/GenBank/DDBJ whole genome shotgun (WGS) entry which is preliminary data.</text>
</comment>
<dbReference type="Pfam" id="PF07715">
    <property type="entry name" value="Plug"/>
    <property type="match status" value="1"/>
</dbReference>
<dbReference type="PANTHER" id="PTHR30069:SF29">
    <property type="entry name" value="HEMOGLOBIN AND HEMOGLOBIN-HAPTOGLOBIN-BINDING PROTEIN 1-RELATED"/>
    <property type="match status" value="1"/>
</dbReference>
<evidence type="ECO:0000313" key="14">
    <source>
        <dbReference type="EMBL" id="OHX63927.1"/>
    </source>
</evidence>
<feature type="domain" description="TonB-dependent receptor plug" evidence="13">
    <location>
        <begin position="110"/>
        <end position="217"/>
    </location>
</feature>
<feature type="domain" description="TonB-dependent receptor-like beta-barrel" evidence="12">
    <location>
        <begin position="400"/>
        <end position="800"/>
    </location>
</feature>
<keyword evidence="9 10" id="KW-0998">Cell outer membrane</keyword>
<evidence type="ECO:0000256" key="3">
    <source>
        <dbReference type="ARBA" id="ARBA00022452"/>
    </source>
</evidence>
<keyword evidence="3 10" id="KW-1134">Transmembrane beta strand</keyword>
<dbReference type="GO" id="GO:0015344">
    <property type="term" value="F:siderophore uptake transmembrane transporter activity"/>
    <property type="evidence" value="ECO:0007669"/>
    <property type="project" value="TreeGrafter"/>
</dbReference>
<name>A0A1S1YSC2_FLAPC</name>
<evidence type="ECO:0000256" key="9">
    <source>
        <dbReference type="ARBA" id="ARBA00023237"/>
    </source>
</evidence>
<keyword evidence="15" id="KW-1185">Reference proteome</keyword>
<dbReference type="OrthoDB" id="9764669at2"/>
<evidence type="ECO:0000256" key="10">
    <source>
        <dbReference type="PROSITE-ProRule" id="PRU01360"/>
    </source>
</evidence>
<dbReference type="GO" id="GO:0009279">
    <property type="term" value="C:cell outer membrane"/>
    <property type="evidence" value="ECO:0007669"/>
    <property type="project" value="UniProtKB-SubCell"/>
</dbReference>
<dbReference type="Pfam" id="PF00593">
    <property type="entry name" value="TonB_dep_Rec_b-barrel"/>
    <property type="match status" value="1"/>
</dbReference>
<evidence type="ECO:0000313" key="15">
    <source>
        <dbReference type="Proteomes" id="UP000179797"/>
    </source>
</evidence>
<dbReference type="AlphaFoldDB" id="A0A1S1YSC2"/>
<evidence type="ECO:0000256" key="6">
    <source>
        <dbReference type="ARBA" id="ARBA00023077"/>
    </source>
</evidence>
<dbReference type="Proteomes" id="UP000179797">
    <property type="component" value="Unassembled WGS sequence"/>
</dbReference>
<keyword evidence="7 10" id="KW-0472">Membrane</keyword>
<evidence type="ECO:0000256" key="8">
    <source>
        <dbReference type="ARBA" id="ARBA00023170"/>
    </source>
</evidence>
<accession>A0A1S1YSC2</accession>
<dbReference type="InterPro" id="IPR012910">
    <property type="entry name" value="Plug_dom"/>
</dbReference>
<dbReference type="InterPro" id="IPR039426">
    <property type="entry name" value="TonB-dep_rcpt-like"/>
</dbReference>
<dbReference type="RefSeq" id="WP_071397243.1">
    <property type="nucleotide sequence ID" value="NZ_JRYR02000002.1"/>
</dbReference>
<dbReference type="STRING" id="915059.NH26_20160"/>
<dbReference type="PROSITE" id="PS52016">
    <property type="entry name" value="TONB_DEPENDENT_REC_3"/>
    <property type="match status" value="1"/>
</dbReference>
<evidence type="ECO:0000259" key="12">
    <source>
        <dbReference type="Pfam" id="PF00593"/>
    </source>
</evidence>
<reference evidence="14 15" key="1">
    <citation type="journal article" date="2012" name="Int. J. Syst. Evol. Microbiol.">
        <title>Flammeovirga pacifica sp. nov., isolated from deep-sea sediment.</title>
        <authorList>
            <person name="Xu H."/>
            <person name="Fu Y."/>
            <person name="Yang N."/>
            <person name="Ding Z."/>
            <person name="Lai Q."/>
            <person name="Zeng R."/>
        </authorList>
    </citation>
    <scope>NUCLEOTIDE SEQUENCE [LARGE SCALE GENOMIC DNA]</scope>
    <source>
        <strain evidence="15">DSM 24597 / LMG 26175 / WPAGA1</strain>
    </source>
</reference>
<comment type="subcellular location">
    <subcellularLocation>
        <location evidence="1 10">Cell outer membrane</location>
        <topology evidence="1 10">Multi-pass membrane protein</topology>
    </subcellularLocation>
</comment>
<proteinExistence type="inferred from homology"/>
<dbReference type="InterPro" id="IPR036942">
    <property type="entry name" value="Beta-barrel_TonB_sf"/>
</dbReference>
<dbReference type="Gene3D" id="2.170.130.10">
    <property type="entry name" value="TonB-dependent receptor, plug domain"/>
    <property type="match status" value="1"/>
</dbReference>
<evidence type="ECO:0000256" key="11">
    <source>
        <dbReference type="RuleBase" id="RU003357"/>
    </source>
</evidence>
<evidence type="ECO:0000256" key="4">
    <source>
        <dbReference type="ARBA" id="ARBA00022692"/>
    </source>
</evidence>
<evidence type="ECO:0000259" key="13">
    <source>
        <dbReference type="Pfam" id="PF07715"/>
    </source>
</evidence>
<evidence type="ECO:0000256" key="7">
    <source>
        <dbReference type="ARBA" id="ARBA00023136"/>
    </source>
</evidence>